<organism evidence="1">
    <name type="scientific">uncultured Caudovirales phage</name>
    <dbReference type="NCBI Taxonomy" id="2100421"/>
    <lineage>
        <taxon>Viruses</taxon>
        <taxon>Duplodnaviria</taxon>
        <taxon>Heunggongvirae</taxon>
        <taxon>Uroviricota</taxon>
        <taxon>Caudoviricetes</taxon>
        <taxon>Peduoviridae</taxon>
        <taxon>Maltschvirus</taxon>
        <taxon>Maltschvirus maltsch</taxon>
    </lineage>
</organism>
<gene>
    <name evidence="1" type="ORF">UFOVP679_32</name>
</gene>
<name>A0A6J5NK23_9CAUD</name>
<dbReference type="PANTHER" id="PTHR14136:SF17">
    <property type="entry name" value="BTB_POZ DOMAIN-CONTAINING PROTEIN KCTD9"/>
    <property type="match status" value="1"/>
</dbReference>
<reference evidence="1" key="1">
    <citation type="submission" date="2020-04" db="EMBL/GenBank/DDBJ databases">
        <authorList>
            <person name="Chiriac C."/>
            <person name="Salcher M."/>
            <person name="Ghai R."/>
            <person name="Kavagutti S V."/>
        </authorList>
    </citation>
    <scope>NUCLEOTIDE SEQUENCE</scope>
</reference>
<dbReference type="EMBL" id="LR796660">
    <property type="protein sequence ID" value="CAB4157595.1"/>
    <property type="molecule type" value="Genomic_DNA"/>
</dbReference>
<dbReference type="InterPro" id="IPR051082">
    <property type="entry name" value="Pentapeptide-BTB/POZ_domain"/>
</dbReference>
<protein>
    <submittedName>
        <fullName evidence="1">Pentapeptide repeat</fullName>
    </submittedName>
</protein>
<dbReference type="PANTHER" id="PTHR14136">
    <property type="entry name" value="BTB_POZ DOMAIN-CONTAINING PROTEIN KCTD9"/>
    <property type="match status" value="1"/>
</dbReference>
<evidence type="ECO:0000313" key="1">
    <source>
        <dbReference type="EMBL" id="CAB4157595.1"/>
    </source>
</evidence>
<dbReference type="InterPro" id="IPR001646">
    <property type="entry name" value="5peptide_repeat"/>
</dbReference>
<dbReference type="Pfam" id="PF19062">
    <property type="entry name" value="DUF5758"/>
    <property type="match status" value="1"/>
</dbReference>
<dbReference type="Pfam" id="PF00805">
    <property type="entry name" value="Pentapeptide"/>
    <property type="match status" value="2"/>
</dbReference>
<sequence>MAEIEINHRYNGAVLFKSKGATLAAVLTAAVASGADLRGAGLRGADLYGANLYGADLGGANLRGANLRGADLGGANLRGANLRGANFRGANFRGANLYGADLRGAGLRGADLYGANLYGADLGGADLGEVKNLFFQIPQEGELIVWKKVMGGVCKLRVPPEARRTITPMGRKCRAEWVEVLEAPEDGRGKLDQTVIYRAGEIVRPDEYDDDIRVECTHGIHFFLTKEEAEAY</sequence>
<proteinExistence type="predicted"/>
<dbReference type="InterPro" id="IPR043919">
    <property type="entry name" value="DUF5758"/>
</dbReference>
<dbReference type="SUPFAM" id="SSF141571">
    <property type="entry name" value="Pentapeptide repeat-like"/>
    <property type="match status" value="1"/>
</dbReference>
<accession>A0A6J5NK23</accession>
<dbReference type="Gene3D" id="2.160.20.80">
    <property type="entry name" value="E3 ubiquitin-protein ligase SopA"/>
    <property type="match status" value="1"/>
</dbReference>